<dbReference type="Proteomes" id="UP000305836">
    <property type="component" value="Unassembled WGS sequence"/>
</dbReference>
<name>A0A4V5UXN8_9ACTN</name>
<reference evidence="1 2" key="1">
    <citation type="submission" date="2019-04" db="EMBL/GenBank/DDBJ databases">
        <title>Kribbella sp. NEAU-THZ 27 nov., a novel actinomycete isolated from soil.</title>
        <authorList>
            <person name="Duan L."/>
        </authorList>
    </citation>
    <scope>NUCLEOTIDE SEQUENCE [LARGE SCALE GENOMIC DNA]</scope>
    <source>
        <strain evidence="2">NEAU-THZ27</strain>
    </source>
</reference>
<sequence>MTEHLSSHHRAVLRKIFQHPVSHNIEWHDVLSLLEAIGTVERRHDDKVEVTVGSETGFFDIPAQKDTELEAVVGIRRLLEAAGYSEAGAPD</sequence>
<comment type="caution">
    <text evidence="1">The sequence shown here is derived from an EMBL/GenBank/DDBJ whole genome shotgun (WGS) entry which is preliminary data.</text>
</comment>
<evidence type="ECO:0008006" key="3">
    <source>
        <dbReference type="Google" id="ProtNLM"/>
    </source>
</evidence>
<evidence type="ECO:0000313" key="2">
    <source>
        <dbReference type="Proteomes" id="UP000305836"/>
    </source>
</evidence>
<dbReference type="AlphaFoldDB" id="A0A4V5UXN8"/>
<dbReference type="EMBL" id="SZPZ01000002">
    <property type="protein sequence ID" value="TKK80183.1"/>
    <property type="molecule type" value="Genomic_DNA"/>
</dbReference>
<dbReference type="OrthoDB" id="73001at2"/>
<protein>
    <recommendedName>
        <fullName evidence="3">HicA-like toxin of HicAB toxin-antitoxin system</fullName>
    </recommendedName>
</protein>
<evidence type="ECO:0000313" key="1">
    <source>
        <dbReference type="EMBL" id="TKK80183.1"/>
    </source>
</evidence>
<accession>A0A4V5UXN8</accession>
<keyword evidence="2" id="KW-1185">Reference proteome</keyword>
<organism evidence="1 2">
    <name type="scientific">Kribbella jiaozuonensis</name>
    <dbReference type="NCBI Taxonomy" id="2575441"/>
    <lineage>
        <taxon>Bacteria</taxon>
        <taxon>Bacillati</taxon>
        <taxon>Actinomycetota</taxon>
        <taxon>Actinomycetes</taxon>
        <taxon>Propionibacteriales</taxon>
        <taxon>Kribbellaceae</taxon>
        <taxon>Kribbella</taxon>
    </lineage>
</organism>
<proteinExistence type="predicted"/>
<dbReference type="RefSeq" id="WP_137255123.1">
    <property type="nucleotide sequence ID" value="NZ_JBHSPQ010000001.1"/>
</dbReference>
<gene>
    <name evidence="1" type="ORF">FDA38_17795</name>
</gene>